<gene>
    <name evidence="1" type="ORF">ACAOBT_LOCUS11821</name>
    <name evidence="2" type="ORF">ACAOBT_LOCUS12987</name>
</gene>
<evidence type="ECO:0000313" key="2">
    <source>
        <dbReference type="EMBL" id="CAH1977960.1"/>
    </source>
</evidence>
<dbReference type="EMBL" id="CAKOFQ010006841">
    <property type="protein sequence ID" value="CAH1975852.1"/>
    <property type="molecule type" value="Genomic_DNA"/>
</dbReference>
<keyword evidence="3" id="KW-1185">Reference proteome</keyword>
<dbReference type="AlphaFoldDB" id="A0A9P0KKJ0"/>
<dbReference type="EMBL" id="CAKOFQ010006867">
    <property type="protein sequence ID" value="CAH1977960.1"/>
    <property type="molecule type" value="Genomic_DNA"/>
</dbReference>
<name>A0A9P0KKJ0_ACAOB</name>
<organism evidence="1 3">
    <name type="scientific">Acanthoscelides obtectus</name>
    <name type="common">Bean weevil</name>
    <name type="synonym">Bruchus obtectus</name>
    <dbReference type="NCBI Taxonomy" id="200917"/>
    <lineage>
        <taxon>Eukaryota</taxon>
        <taxon>Metazoa</taxon>
        <taxon>Ecdysozoa</taxon>
        <taxon>Arthropoda</taxon>
        <taxon>Hexapoda</taxon>
        <taxon>Insecta</taxon>
        <taxon>Pterygota</taxon>
        <taxon>Neoptera</taxon>
        <taxon>Endopterygota</taxon>
        <taxon>Coleoptera</taxon>
        <taxon>Polyphaga</taxon>
        <taxon>Cucujiformia</taxon>
        <taxon>Chrysomeloidea</taxon>
        <taxon>Chrysomelidae</taxon>
        <taxon>Bruchinae</taxon>
        <taxon>Bruchini</taxon>
        <taxon>Acanthoscelides</taxon>
    </lineage>
</organism>
<sequence>MIEFKVTSDNCYKIYFKTSHKQTDYRSITLKRNVSDILKEELSPRNSDL</sequence>
<accession>A0A9P0KKJ0</accession>
<evidence type="ECO:0000313" key="3">
    <source>
        <dbReference type="Proteomes" id="UP001152888"/>
    </source>
</evidence>
<proteinExistence type="predicted"/>
<evidence type="ECO:0000313" key="1">
    <source>
        <dbReference type="EMBL" id="CAH1975852.1"/>
    </source>
</evidence>
<comment type="caution">
    <text evidence="1">The sequence shown here is derived from an EMBL/GenBank/DDBJ whole genome shotgun (WGS) entry which is preliminary data.</text>
</comment>
<dbReference type="Proteomes" id="UP001152888">
    <property type="component" value="Unassembled WGS sequence"/>
</dbReference>
<protein>
    <submittedName>
        <fullName evidence="1">Uncharacterized protein</fullName>
    </submittedName>
</protein>
<reference evidence="1" key="1">
    <citation type="submission" date="2022-03" db="EMBL/GenBank/DDBJ databases">
        <authorList>
            <person name="Sayadi A."/>
        </authorList>
    </citation>
    <scope>NUCLEOTIDE SEQUENCE</scope>
</reference>